<evidence type="ECO:0000313" key="3">
    <source>
        <dbReference type="Proteomes" id="UP000241405"/>
    </source>
</evidence>
<organism evidence="2 4">
    <name type="scientific">Photobacterium phosphoreum</name>
    <dbReference type="NCBI Taxonomy" id="659"/>
    <lineage>
        <taxon>Bacteria</taxon>
        <taxon>Pseudomonadati</taxon>
        <taxon>Pseudomonadota</taxon>
        <taxon>Gammaproteobacteria</taxon>
        <taxon>Vibrionales</taxon>
        <taxon>Vibrionaceae</taxon>
        <taxon>Photobacterium</taxon>
    </lineage>
</organism>
<proteinExistence type="predicted"/>
<sequence>MKFKFDIKENAIDSFNEALSKYEEGEAGALKAFKFSITHLSHCIELVLKMYLQSLDESLVFSKCYKEVAKRAKADGVSLLEAFNALESEGYDFEHLVKGQSNPHTVTVDQALAVAMCEVCSVTGNNLVDQNFIDDINWMKSLRNSIEHFQFEFTAKDVRLCVGRLVRGLSEFTDIFSLFDLEEEIGTEKYHVFEVLADEYEHELKEASIDVREAKHALFDGVRPKHQMDIEWNVYTCESCGNYTMIPNTDSSTGYRCTVSSCGNEESEEIEVDCDICGCPWPNGEMSSWADTYDNVCPRCENPEAW</sequence>
<comment type="caution">
    <text evidence="2">The sequence shown here is derived from an EMBL/GenBank/DDBJ whole genome shotgun (WGS) entry which is preliminary data.</text>
</comment>
<dbReference type="Proteomes" id="UP000241405">
    <property type="component" value="Unassembled WGS sequence"/>
</dbReference>
<protein>
    <submittedName>
        <fullName evidence="2">Uncharacterized protein</fullName>
    </submittedName>
</protein>
<name>A0A2T3JSY8_PHOPO</name>
<reference evidence="3 4" key="1">
    <citation type="submission" date="2018-03" db="EMBL/GenBank/DDBJ databases">
        <title>Whole genome sequencing of Histamine producing bacteria.</title>
        <authorList>
            <person name="Butler K."/>
        </authorList>
    </citation>
    <scope>NUCLEOTIDE SEQUENCE [LARGE SCALE GENOMIC DNA]</scope>
    <source>
        <strain evidence="2 4">FS-6.1</strain>
        <strain evidence="1 3">FS-6.2</strain>
    </source>
</reference>
<accession>A0A2T3JSY8</accession>
<dbReference type="AlphaFoldDB" id="A0A2T3JSY8"/>
<evidence type="ECO:0000313" key="2">
    <source>
        <dbReference type="EMBL" id="PSU52251.1"/>
    </source>
</evidence>
<dbReference type="Proteomes" id="UP000241618">
    <property type="component" value="Unassembled WGS sequence"/>
</dbReference>
<dbReference type="EMBL" id="PYMP01000008">
    <property type="protein sequence ID" value="PSU52251.1"/>
    <property type="molecule type" value="Genomic_DNA"/>
</dbReference>
<dbReference type="EMBL" id="PYMO01000007">
    <property type="protein sequence ID" value="PSU25441.1"/>
    <property type="molecule type" value="Genomic_DNA"/>
</dbReference>
<gene>
    <name evidence="2" type="ORF">C9J18_10710</name>
    <name evidence="1" type="ORF">CTM96_08840</name>
</gene>
<evidence type="ECO:0000313" key="4">
    <source>
        <dbReference type="Proteomes" id="UP000241618"/>
    </source>
</evidence>
<dbReference type="RefSeq" id="WP_107189799.1">
    <property type="nucleotide sequence ID" value="NZ_PYMN01000008.1"/>
</dbReference>
<keyword evidence="3" id="KW-1185">Reference proteome</keyword>
<evidence type="ECO:0000313" key="1">
    <source>
        <dbReference type="EMBL" id="PSU25441.1"/>
    </source>
</evidence>